<feature type="binding site" evidence="10">
    <location>
        <position position="377"/>
    </location>
    <ligand>
        <name>Fe cation</name>
        <dbReference type="ChEBI" id="CHEBI:24875"/>
        <label>1</label>
    </ligand>
</feature>
<dbReference type="GO" id="GO:0019135">
    <property type="term" value="F:deoxyhypusine monooxygenase activity"/>
    <property type="evidence" value="ECO:0007669"/>
    <property type="project" value="UniProtKB-UniRule"/>
</dbReference>
<evidence type="ECO:0000256" key="5">
    <source>
        <dbReference type="ARBA" id="ARBA00023002"/>
    </source>
</evidence>
<dbReference type="InterPro" id="IPR027517">
    <property type="entry name" value="Deoxyhypusine_hydroxylase"/>
</dbReference>
<dbReference type="InterPro" id="IPR011989">
    <property type="entry name" value="ARM-like"/>
</dbReference>
<dbReference type="InterPro" id="IPR016024">
    <property type="entry name" value="ARM-type_fold"/>
</dbReference>
<feature type="binding site" evidence="10">
    <location>
        <position position="214"/>
    </location>
    <ligand>
        <name>Fe cation</name>
        <dbReference type="ChEBI" id="CHEBI:24875"/>
        <label>2</label>
    </ligand>
</feature>
<keyword evidence="6 10" id="KW-0408">Iron</keyword>
<evidence type="ECO:0000256" key="4">
    <source>
        <dbReference type="ARBA" id="ARBA00022737"/>
    </source>
</evidence>
<comment type="function">
    <text evidence="9">Catalyzes the hydroxylation of the N(6)-(4-aminobutyl)-L-lysine intermediate produced by deoxyhypusine synthase/DHPS on a critical lysine of the eukaryotic translation initiation factor 5A/eIF-5A. This is the second step of the post-translational modification of that lysine into an unusual amino acid residue named hypusine. Hypusination is unique to mature eIF-5A factor and is essential for its function.</text>
</comment>
<feature type="repeat" description="HEAT" evidence="11">
    <location>
        <begin position="358"/>
        <end position="398"/>
    </location>
</feature>
<dbReference type="InterPro" id="IPR004155">
    <property type="entry name" value="PBS_lyase_HEAT"/>
</dbReference>
<feature type="binding site" evidence="10">
    <location>
        <position position="529"/>
    </location>
    <ligand>
        <name>Fe cation</name>
        <dbReference type="ChEBI" id="CHEBI:24875"/>
        <label>2</label>
    </ligand>
</feature>
<feature type="binding site" evidence="10">
    <location>
        <position position="63"/>
    </location>
    <ligand>
        <name>Fe cation</name>
        <dbReference type="ChEBI" id="CHEBI:24875"/>
        <label>1</label>
    </ligand>
</feature>
<organism evidence="12 13">
    <name type="scientific">Panagrellus redivivus</name>
    <name type="common">Microworm</name>
    <dbReference type="NCBI Taxonomy" id="6233"/>
    <lineage>
        <taxon>Eukaryota</taxon>
        <taxon>Metazoa</taxon>
        <taxon>Ecdysozoa</taxon>
        <taxon>Nematoda</taxon>
        <taxon>Chromadorea</taxon>
        <taxon>Rhabditida</taxon>
        <taxon>Tylenchina</taxon>
        <taxon>Panagrolaimomorpha</taxon>
        <taxon>Panagrolaimoidea</taxon>
        <taxon>Panagrolaimidae</taxon>
        <taxon>Panagrellus</taxon>
    </lineage>
</organism>
<feature type="binding site" evidence="10">
    <location>
        <position position="345"/>
    </location>
    <ligand>
        <name>Fe cation</name>
        <dbReference type="ChEBI" id="CHEBI:24875"/>
        <label>1</label>
    </ligand>
</feature>
<keyword evidence="5 10" id="KW-0560">Oxidoreductase</keyword>
<feature type="binding site" evidence="10">
    <location>
        <position position="64"/>
    </location>
    <ligand>
        <name>Fe cation</name>
        <dbReference type="ChEBI" id="CHEBI:24875"/>
        <label>1</label>
    </ligand>
</feature>
<dbReference type="UniPathway" id="UPA00354"/>
<dbReference type="PROSITE" id="PS50077">
    <property type="entry name" value="HEAT_REPEAT"/>
    <property type="match status" value="2"/>
</dbReference>
<dbReference type="EC" id="1.14.99.29" evidence="10"/>
<feature type="repeat" description="HEAT" evidence="11">
    <location>
        <begin position="77"/>
        <end position="117"/>
    </location>
</feature>
<feature type="binding site" evidence="10">
    <location>
        <position position="215"/>
    </location>
    <ligand>
        <name>Fe cation</name>
        <dbReference type="ChEBI" id="CHEBI:24875"/>
        <label>2</label>
    </ligand>
</feature>
<reference evidence="12" key="1">
    <citation type="journal article" date="2013" name="Genetics">
        <title>The draft genome and transcriptome of Panagrellus redivivus are shaped by the harsh demands of a free-living lifestyle.</title>
        <authorList>
            <person name="Srinivasan J."/>
            <person name="Dillman A.R."/>
            <person name="Macchietto M.G."/>
            <person name="Heikkinen L."/>
            <person name="Lakso M."/>
            <person name="Fracchia K.M."/>
            <person name="Antoshechkin I."/>
            <person name="Mortazavi A."/>
            <person name="Wong G."/>
            <person name="Sternberg P.W."/>
        </authorList>
    </citation>
    <scope>NUCLEOTIDE SEQUENCE [LARGE SCALE GENOMIC DNA]</scope>
    <source>
        <strain evidence="12">MT8872</strain>
    </source>
</reference>
<name>A0A7E4UTJ7_PANRE</name>
<dbReference type="HAMAP" id="MF_03101">
    <property type="entry name" value="Deoxyhypusine_hydroxylase"/>
    <property type="match status" value="2"/>
</dbReference>
<feature type="binding site" evidence="10">
    <location>
        <position position="248"/>
    </location>
    <ligand>
        <name>Fe cation</name>
        <dbReference type="ChEBI" id="CHEBI:24875"/>
        <label>2</label>
    </ligand>
</feature>
<evidence type="ECO:0000256" key="3">
    <source>
        <dbReference type="ARBA" id="ARBA00022723"/>
    </source>
</evidence>
<evidence type="ECO:0000256" key="8">
    <source>
        <dbReference type="ARBA" id="ARBA00023256"/>
    </source>
</evidence>
<dbReference type="SMART" id="SM00567">
    <property type="entry name" value="EZ_HEAT"/>
    <property type="match status" value="12"/>
</dbReference>
<comment type="function">
    <text evidence="10">Catalyzes the hydroxylation of the N(6)-(4-aminobutyl)-L-lysine intermediate to form hypusine, an essential post-translational modification only found in mature eIF-5A factor.</text>
</comment>
<keyword evidence="7 10" id="KW-0503">Monooxygenase</keyword>
<comment type="pathway">
    <text evidence="2 10">Protein modification; eIF5A hypusination.</text>
</comment>
<dbReference type="PANTHER" id="PTHR12697:SF5">
    <property type="entry name" value="DEOXYHYPUSINE HYDROXYLASE"/>
    <property type="match status" value="1"/>
</dbReference>
<feature type="binding site" evidence="10">
    <location>
        <position position="528"/>
    </location>
    <ligand>
        <name>Fe cation</name>
        <dbReference type="ChEBI" id="CHEBI:24875"/>
        <label>2</label>
    </ligand>
</feature>
<accession>A0A7E4UTJ7</accession>
<dbReference type="WBParaSite" id="Pan_g12307.t2">
    <property type="protein sequence ID" value="Pan_g12307.t2"/>
    <property type="gene ID" value="Pan_g12307"/>
</dbReference>
<dbReference type="Proteomes" id="UP000492821">
    <property type="component" value="Unassembled WGS sequence"/>
</dbReference>
<sequence length="580" mass="64478">MAEVEYTPEQIDEIGEKLNDGKSFRLPLAARFRALFVLRNVKDDKSVQWIGKAFSDPSALLKHELAYCLGQMQNSTAIPVLNEVLADTKQEPMVRHEAGEALGAIGDKSSIEILKKYAQDLLPEIAETCELAYQRIEWIHSKGEHTNSPYDSVDPTPSHTSEDVAELKKILVDPSQPLFERYKTMFKLRNINNEEAILALGQGLHCPDSALFRHEVAYVLGQIQSPLSIPDLAVGLKNPAENCMVRHECAEALGAIATPESEALVHEYAKDIDEVVRESCEVAIDMKVEYTPQQIDEIGEKLNDGKLPLAARFRALFVLRNVKDDKSVQWIGKAFSDPSALLKHELAYCLGQMQNSTAIPVLNEVLADTKQEPMVRHEAGEALGAIGDKSSIEILKKYAQDPLPEIAETCELAYQRIEWIHSKGEHTNSPYDSVDPTPSHTSEDVAELKKILVDPNQPLFERYKTMFKLRNINNEEAILALGQGLHCPDSALFRHEVAYVLGQIQSPLSIPDLAVGLKNPAENCMVRHECAEALGAIATPESEALVHEYAKDIDEVVRESCEVAIDMSEYEKSGAFEYAA</sequence>
<reference evidence="13" key="2">
    <citation type="submission" date="2020-10" db="UniProtKB">
        <authorList>
            <consortium name="WormBaseParasite"/>
        </authorList>
    </citation>
    <scope>IDENTIFICATION</scope>
</reference>
<feature type="binding site" evidence="10">
    <location>
        <position position="496"/>
    </location>
    <ligand>
        <name>Fe cation</name>
        <dbReference type="ChEBI" id="CHEBI:24875"/>
        <label>2</label>
    </ligand>
</feature>
<feature type="binding site" evidence="10">
    <location>
        <position position="97"/>
    </location>
    <ligand>
        <name>Fe cation</name>
        <dbReference type="ChEBI" id="CHEBI:24875"/>
        <label>1</label>
    </ligand>
</feature>
<comment type="similarity">
    <text evidence="10">Belongs to the deoxyhypusine hydroxylase family.</text>
</comment>
<evidence type="ECO:0000313" key="13">
    <source>
        <dbReference type="WBParaSite" id="Pan_g12307.t2"/>
    </source>
</evidence>
<dbReference type="InterPro" id="IPR021133">
    <property type="entry name" value="HEAT_type_2"/>
</dbReference>
<keyword evidence="8 10" id="KW-0386">Hypusine biosynthesis</keyword>
<keyword evidence="3 10" id="KW-0479">Metal-binding</keyword>
<keyword evidence="4" id="KW-0677">Repeat</keyword>
<evidence type="ECO:0000256" key="7">
    <source>
        <dbReference type="ARBA" id="ARBA00023033"/>
    </source>
</evidence>
<keyword evidence="12" id="KW-1185">Reference proteome</keyword>
<comment type="catalytic activity">
    <reaction evidence="1 10">
        <text>[eIF5A protein]-deoxyhypusine + AH2 + O2 = [eIF5A protein]-hypusine + A + H2O</text>
        <dbReference type="Rhea" id="RHEA:14101"/>
        <dbReference type="Rhea" id="RHEA-COMP:10144"/>
        <dbReference type="Rhea" id="RHEA-COMP:12592"/>
        <dbReference type="ChEBI" id="CHEBI:13193"/>
        <dbReference type="ChEBI" id="CHEBI:15377"/>
        <dbReference type="ChEBI" id="CHEBI:15379"/>
        <dbReference type="ChEBI" id="CHEBI:17499"/>
        <dbReference type="ChEBI" id="CHEBI:82657"/>
        <dbReference type="ChEBI" id="CHEBI:91175"/>
        <dbReference type="EC" id="1.14.99.29"/>
    </reaction>
</comment>
<dbReference type="AlphaFoldDB" id="A0A7E4UTJ7"/>
<dbReference type="SUPFAM" id="SSF48371">
    <property type="entry name" value="ARM repeat"/>
    <property type="match status" value="3"/>
</dbReference>
<feature type="binding site" evidence="10">
    <location>
        <position position="344"/>
    </location>
    <ligand>
        <name>Fe cation</name>
        <dbReference type="ChEBI" id="CHEBI:24875"/>
        <label>1</label>
    </ligand>
</feature>
<feature type="binding site" evidence="10">
    <location>
        <position position="495"/>
    </location>
    <ligand>
        <name>Fe cation</name>
        <dbReference type="ChEBI" id="CHEBI:24875"/>
        <label>2</label>
    </ligand>
</feature>
<comment type="cofactor">
    <cofactor evidence="10">
        <name>Fe(2+)</name>
        <dbReference type="ChEBI" id="CHEBI:29033"/>
    </cofactor>
    <text evidence="10">Binds 2 Fe(2+) ions per subunit.</text>
</comment>
<evidence type="ECO:0000256" key="1">
    <source>
        <dbReference type="ARBA" id="ARBA00000068"/>
    </source>
</evidence>
<dbReference type="Pfam" id="PF13646">
    <property type="entry name" value="HEAT_2"/>
    <property type="match status" value="2"/>
</dbReference>
<dbReference type="PANTHER" id="PTHR12697">
    <property type="entry name" value="PBS LYASE HEAT-LIKE PROTEIN"/>
    <property type="match status" value="1"/>
</dbReference>
<feature type="binding site" evidence="10">
    <location>
        <position position="96"/>
    </location>
    <ligand>
        <name>Fe cation</name>
        <dbReference type="ChEBI" id="CHEBI:24875"/>
        <label>1</label>
    </ligand>
</feature>
<evidence type="ECO:0000256" key="10">
    <source>
        <dbReference type="HAMAP-Rule" id="MF_03101"/>
    </source>
</evidence>
<evidence type="ECO:0000256" key="11">
    <source>
        <dbReference type="PROSITE-ProRule" id="PRU00103"/>
    </source>
</evidence>
<evidence type="ECO:0000256" key="9">
    <source>
        <dbReference type="ARBA" id="ARBA00045876"/>
    </source>
</evidence>
<feature type="binding site" evidence="10">
    <location>
        <position position="247"/>
    </location>
    <ligand>
        <name>Fe cation</name>
        <dbReference type="ChEBI" id="CHEBI:24875"/>
        <label>2</label>
    </ligand>
</feature>
<dbReference type="GO" id="GO:0046872">
    <property type="term" value="F:metal ion binding"/>
    <property type="evidence" value="ECO:0007669"/>
    <property type="project" value="UniProtKB-KW"/>
</dbReference>
<evidence type="ECO:0000256" key="2">
    <source>
        <dbReference type="ARBA" id="ARBA00005041"/>
    </source>
</evidence>
<proteinExistence type="inferred from homology"/>
<evidence type="ECO:0000256" key="6">
    <source>
        <dbReference type="ARBA" id="ARBA00023004"/>
    </source>
</evidence>
<evidence type="ECO:0000313" key="12">
    <source>
        <dbReference type="Proteomes" id="UP000492821"/>
    </source>
</evidence>
<dbReference type="Gene3D" id="1.25.10.10">
    <property type="entry name" value="Leucine-rich Repeat Variant"/>
    <property type="match status" value="4"/>
</dbReference>
<feature type="binding site" evidence="10">
    <location>
        <position position="378"/>
    </location>
    <ligand>
        <name>Fe cation</name>
        <dbReference type="ChEBI" id="CHEBI:24875"/>
        <label>1</label>
    </ligand>
</feature>
<protein>
    <recommendedName>
        <fullName evidence="10">Deoxyhypusine hydroxylase</fullName>
        <shortName evidence="10">DOHH</shortName>
        <ecNumber evidence="10">1.14.99.29</ecNumber>
    </recommendedName>
    <alternativeName>
        <fullName evidence="10">Deoxyhypusine dioxygenase</fullName>
    </alternativeName>
    <alternativeName>
        <fullName evidence="10">Deoxyhypusine monooxygenase</fullName>
    </alternativeName>
</protein>
<dbReference type="FunFam" id="1.25.10.10:FF:000099">
    <property type="entry name" value="Deoxyhypusine hydroxylase"/>
    <property type="match status" value="2"/>
</dbReference>